<protein>
    <recommendedName>
        <fullName evidence="8">Sulfatase N-terminal domain-containing protein</fullName>
    </recommendedName>
</protein>
<evidence type="ECO:0000256" key="1">
    <source>
        <dbReference type="ARBA" id="ARBA00001913"/>
    </source>
</evidence>
<evidence type="ECO:0000256" key="5">
    <source>
        <dbReference type="ARBA" id="ARBA00022837"/>
    </source>
</evidence>
<keyword evidence="4" id="KW-0378">Hydrolase</keyword>
<evidence type="ECO:0000313" key="9">
    <source>
        <dbReference type="EMBL" id="KAL3865116.1"/>
    </source>
</evidence>
<feature type="chain" id="PRO_5044775315" description="Sulfatase N-terminal domain-containing protein" evidence="7">
    <location>
        <begin position="22"/>
        <end position="572"/>
    </location>
</feature>
<dbReference type="GO" id="GO:0046872">
    <property type="term" value="F:metal ion binding"/>
    <property type="evidence" value="ECO:0007669"/>
    <property type="project" value="UniProtKB-KW"/>
</dbReference>
<organism evidence="9 10">
    <name type="scientific">Sinanodonta woodiana</name>
    <name type="common">Chinese pond mussel</name>
    <name type="synonym">Anodonta woodiana</name>
    <dbReference type="NCBI Taxonomy" id="1069815"/>
    <lineage>
        <taxon>Eukaryota</taxon>
        <taxon>Metazoa</taxon>
        <taxon>Spiralia</taxon>
        <taxon>Lophotrochozoa</taxon>
        <taxon>Mollusca</taxon>
        <taxon>Bivalvia</taxon>
        <taxon>Autobranchia</taxon>
        <taxon>Heteroconchia</taxon>
        <taxon>Palaeoheterodonta</taxon>
        <taxon>Unionida</taxon>
        <taxon>Unionoidea</taxon>
        <taxon>Unionidae</taxon>
        <taxon>Unioninae</taxon>
        <taxon>Sinanodonta</taxon>
    </lineage>
</organism>
<dbReference type="Gene3D" id="1.10.287.550">
    <property type="entry name" value="Helix hairpin bin"/>
    <property type="match status" value="1"/>
</dbReference>
<dbReference type="InterPro" id="IPR024607">
    <property type="entry name" value="Sulfatase_CS"/>
</dbReference>
<keyword evidence="10" id="KW-1185">Reference proteome</keyword>
<accession>A0ABD3VU38</accession>
<evidence type="ECO:0000256" key="2">
    <source>
        <dbReference type="ARBA" id="ARBA00008779"/>
    </source>
</evidence>
<dbReference type="SUPFAM" id="SSF53649">
    <property type="entry name" value="Alkaline phosphatase-like"/>
    <property type="match status" value="1"/>
</dbReference>
<dbReference type="InterPro" id="IPR050738">
    <property type="entry name" value="Sulfatase"/>
</dbReference>
<dbReference type="Pfam" id="PF00884">
    <property type="entry name" value="Sulfatase"/>
    <property type="match status" value="1"/>
</dbReference>
<reference evidence="9 10" key="1">
    <citation type="submission" date="2024-11" db="EMBL/GenBank/DDBJ databases">
        <title>Chromosome-level genome assembly of the freshwater bivalve Anodonta woodiana.</title>
        <authorList>
            <person name="Chen X."/>
        </authorList>
    </citation>
    <scope>NUCLEOTIDE SEQUENCE [LARGE SCALE GENOMIC DNA]</scope>
    <source>
        <strain evidence="9">MN2024</strain>
        <tissue evidence="9">Gills</tissue>
    </source>
</reference>
<evidence type="ECO:0000256" key="6">
    <source>
        <dbReference type="SAM" id="Phobius"/>
    </source>
</evidence>
<dbReference type="Gene3D" id="3.30.1120.10">
    <property type="match status" value="1"/>
</dbReference>
<feature type="transmembrane region" description="Helical" evidence="6">
    <location>
        <begin position="212"/>
        <end position="233"/>
    </location>
</feature>
<comment type="similarity">
    <text evidence="2">Belongs to the sulfatase family.</text>
</comment>
<keyword evidence="3" id="KW-0479">Metal-binding</keyword>
<dbReference type="Pfam" id="PF14707">
    <property type="entry name" value="Sulfatase_C"/>
    <property type="match status" value="1"/>
</dbReference>
<dbReference type="InterPro" id="IPR017850">
    <property type="entry name" value="Alkaline_phosphatase_core_sf"/>
</dbReference>
<feature type="transmembrane region" description="Helical" evidence="6">
    <location>
        <begin position="186"/>
        <end position="205"/>
    </location>
</feature>
<evidence type="ECO:0000259" key="8">
    <source>
        <dbReference type="Pfam" id="PF00884"/>
    </source>
</evidence>
<keyword evidence="6" id="KW-1133">Transmembrane helix</keyword>
<evidence type="ECO:0000256" key="4">
    <source>
        <dbReference type="ARBA" id="ARBA00022801"/>
    </source>
</evidence>
<sequence>MTPVCQVTILLFTLCLRRIWCSNGASRPNIVLMLADDLGYGDIGCYGNTTLRTPNIDKLAQEGAKMTQHLTTASVCTPSRAALLTGRYGIRSGMVPIGIVRVNLFAASTCGLPPSEVTLAELAKQVGYNTAAIGKWHLGLHEERYGDFKTHPLNQGFDRFYGFPGTNMKDFGDEGDRVILDLRPTWYAQLITLWLCVVIPLACMYKAKFASLPFVIAVSLVWSIPFVTVYWTLENFKTLNSMLYRDREIVEQPIRLPGLTHRLVEESVEFMEESAKEEKPFLLYLAWSHTHTFLATAREFEGKSKHGRYGDAVEELDWGVGRILEALDRLNIKNNTLVYFTSDNGGHLEEKGLNGEVDGGCNGILLGGKTHGGVDGGIRVPGIVRWPGHIPKNTITDEPTSLMDFYNMVGMATGATPLKNVTLDGENILPLLNGMTNVSPHEFLFHYCGDEIHAVRCRPKTGFKTYKLVYKMPDYLPGTNQCIFVCGCHSARVLEKPLLFDVTSDPGERSPLPSSYPGYSDIIEAINKAVATHKSSIVPVESQFTARKLIWRPHWQDCCNFPKCSCSDPKYA</sequence>
<gene>
    <name evidence="9" type="ORF">ACJMK2_006745</name>
</gene>
<dbReference type="Proteomes" id="UP001634394">
    <property type="component" value="Unassembled WGS sequence"/>
</dbReference>
<dbReference type="AlphaFoldDB" id="A0ABD3VU38"/>
<evidence type="ECO:0000256" key="3">
    <source>
        <dbReference type="ARBA" id="ARBA00022723"/>
    </source>
</evidence>
<keyword evidence="7" id="KW-0732">Signal</keyword>
<evidence type="ECO:0000313" key="10">
    <source>
        <dbReference type="Proteomes" id="UP001634394"/>
    </source>
</evidence>
<keyword evidence="6" id="KW-0472">Membrane</keyword>
<dbReference type="Gene3D" id="3.40.720.10">
    <property type="entry name" value="Alkaline Phosphatase, subunit A"/>
    <property type="match status" value="1"/>
</dbReference>
<dbReference type="EMBL" id="JBJQND010000010">
    <property type="protein sequence ID" value="KAL3865116.1"/>
    <property type="molecule type" value="Genomic_DNA"/>
</dbReference>
<keyword evidence="5" id="KW-0106">Calcium</keyword>
<dbReference type="PROSITE" id="PS00523">
    <property type="entry name" value="SULFATASE_1"/>
    <property type="match status" value="1"/>
</dbReference>
<feature type="signal peptide" evidence="7">
    <location>
        <begin position="1"/>
        <end position="21"/>
    </location>
</feature>
<name>A0ABD3VU38_SINWO</name>
<dbReference type="PANTHER" id="PTHR42693:SF49">
    <property type="entry name" value="SULFATASE N-TERMINAL DOMAIN-CONTAINING PROTEIN"/>
    <property type="match status" value="1"/>
</dbReference>
<feature type="domain" description="Sulfatase N-terminal" evidence="8">
    <location>
        <begin position="28"/>
        <end position="409"/>
    </location>
</feature>
<comment type="caution">
    <text evidence="9">The sequence shown here is derived from an EMBL/GenBank/DDBJ whole genome shotgun (WGS) entry which is preliminary data.</text>
</comment>
<dbReference type="InterPro" id="IPR000917">
    <property type="entry name" value="Sulfatase_N"/>
</dbReference>
<dbReference type="PANTHER" id="PTHR42693">
    <property type="entry name" value="ARYLSULFATASE FAMILY MEMBER"/>
    <property type="match status" value="1"/>
</dbReference>
<dbReference type="GO" id="GO:0016787">
    <property type="term" value="F:hydrolase activity"/>
    <property type="evidence" value="ECO:0007669"/>
    <property type="project" value="UniProtKB-KW"/>
</dbReference>
<keyword evidence="6" id="KW-0812">Transmembrane</keyword>
<proteinExistence type="inferred from homology"/>
<evidence type="ECO:0000256" key="7">
    <source>
        <dbReference type="SAM" id="SignalP"/>
    </source>
</evidence>
<dbReference type="PROSITE" id="PS00149">
    <property type="entry name" value="SULFATASE_2"/>
    <property type="match status" value="1"/>
</dbReference>
<comment type="cofactor">
    <cofactor evidence="1">
        <name>Ca(2+)</name>
        <dbReference type="ChEBI" id="CHEBI:29108"/>
    </cofactor>
</comment>